<dbReference type="Proteomes" id="UP000070107">
    <property type="component" value="Unassembled WGS sequence"/>
</dbReference>
<accession>A0A135I0J7</accession>
<evidence type="ECO:0000313" key="1">
    <source>
        <dbReference type="EMBL" id="KXF78967.1"/>
    </source>
</evidence>
<dbReference type="STRING" id="1494590.ATN84_04220"/>
<gene>
    <name evidence="1" type="ORF">ATN84_04220</name>
</gene>
<dbReference type="AlphaFoldDB" id="A0A135I0J7"/>
<dbReference type="EMBL" id="LNTU01000001">
    <property type="protein sequence ID" value="KXF78967.1"/>
    <property type="molecule type" value="Genomic_DNA"/>
</dbReference>
<protein>
    <submittedName>
        <fullName evidence="1">Uncharacterized protein</fullName>
    </submittedName>
</protein>
<keyword evidence="2" id="KW-1185">Reference proteome</keyword>
<organism evidence="1 2">
    <name type="scientific">Paramesorhizobium deserti</name>
    <dbReference type="NCBI Taxonomy" id="1494590"/>
    <lineage>
        <taxon>Bacteria</taxon>
        <taxon>Pseudomonadati</taxon>
        <taxon>Pseudomonadota</taxon>
        <taxon>Alphaproteobacteria</taxon>
        <taxon>Hyphomicrobiales</taxon>
        <taxon>Phyllobacteriaceae</taxon>
        <taxon>Paramesorhizobium</taxon>
    </lineage>
</organism>
<name>A0A135I0J7_9HYPH</name>
<comment type="caution">
    <text evidence="1">The sequence shown here is derived from an EMBL/GenBank/DDBJ whole genome shotgun (WGS) entry which is preliminary data.</text>
</comment>
<sequence length="59" mass="6555">MVITYLFLMAASRDKPENDDGIARFLLSVSVEFRQTLEQLRVASHQEGEGVATSQQPSS</sequence>
<proteinExistence type="predicted"/>
<evidence type="ECO:0000313" key="2">
    <source>
        <dbReference type="Proteomes" id="UP000070107"/>
    </source>
</evidence>
<reference evidence="1 2" key="1">
    <citation type="submission" date="2015-11" db="EMBL/GenBank/DDBJ databases">
        <title>Draft genome sequence of Paramesorhizobium deserti A-3-E, a strain highly resistant to diverse beta-lactam antibiotics.</title>
        <authorList>
            <person name="Lv R."/>
            <person name="Yang X."/>
            <person name="Fang N."/>
            <person name="Guo J."/>
            <person name="Luo X."/>
            <person name="Peng F."/>
            <person name="Yang R."/>
            <person name="Cui Y."/>
            <person name="Fang C."/>
            <person name="Song Y."/>
        </authorList>
    </citation>
    <scope>NUCLEOTIDE SEQUENCE [LARGE SCALE GENOMIC DNA]</scope>
    <source>
        <strain evidence="1 2">A-3-E</strain>
    </source>
</reference>